<dbReference type="RefSeq" id="WP_123128227.1">
    <property type="nucleotide sequence ID" value="NZ_RJJD01000013.1"/>
</dbReference>
<dbReference type="AlphaFoldDB" id="A0A3M9MF04"/>
<proteinExistence type="predicted"/>
<dbReference type="Proteomes" id="UP000272117">
    <property type="component" value="Unassembled WGS sequence"/>
</dbReference>
<reference evidence="1 2" key="1">
    <citation type="submission" date="2018-11" db="EMBL/GenBank/DDBJ databases">
        <title>Rufibacter latericius sp. nov., isolated from water in Baiyang Lake.</title>
        <authorList>
            <person name="Yang Y."/>
        </authorList>
    </citation>
    <scope>NUCLEOTIDE SEQUENCE [LARGE SCALE GENOMIC DNA]</scope>
    <source>
        <strain evidence="1 2">R-22-1c-1</strain>
    </source>
</reference>
<sequence length="114" mass="12497">MEPMDTVTEVLSKLKEEGYTVDFNLDNNCIVCHGNSLQLHHNEYTVDASYRFEGISDPGDEAVVYAISSAKHRIRGILVDGYGIYSDNAVWEMVRGLKEKASAGSANQAPLAST</sequence>
<dbReference type="EMBL" id="RJJD01000013">
    <property type="protein sequence ID" value="RNI24140.1"/>
    <property type="molecule type" value="Genomic_DNA"/>
</dbReference>
<name>A0A3M9MF04_9BACT</name>
<evidence type="ECO:0000313" key="2">
    <source>
        <dbReference type="Proteomes" id="UP000272117"/>
    </source>
</evidence>
<gene>
    <name evidence="1" type="ORF">EFB08_17350</name>
</gene>
<protein>
    <submittedName>
        <fullName evidence="1">Phosphoribosylpyrophosphate synthetase</fullName>
    </submittedName>
</protein>
<accession>A0A3M9MF04</accession>
<evidence type="ECO:0000313" key="1">
    <source>
        <dbReference type="EMBL" id="RNI24140.1"/>
    </source>
</evidence>
<keyword evidence="2" id="KW-1185">Reference proteome</keyword>
<organism evidence="1 2">
    <name type="scientific">Rufibacter latericius</name>
    <dbReference type="NCBI Taxonomy" id="2487040"/>
    <lineage>
        <taxon>Bacteria</taxon>
        <taxon>Pseudomonadati</taxon>
        <taxon>Bacteroidota</taxon>
        <taxon>Cytophagia</taxon>
        <taxon>Cytophagales</taxon>
        <taxon>Hymenobacteraceae</taxon>
        <taxon>Rufibacter</taxon>
    </lineage>
</organism>
<comment type="caution">
    <text evidence="1">The sequence shown here is derived from an EMBL/GenBank/DDBJ whole genome shotgun (WGS) entry which is preliminary data.</text>
</comment>
<dbReference type="OrthoDB" id="8418771at2"/>